<sequence length="554" mass="59119">MATRRRLSPTFFGGLRARELGGASVSSRATAGLPYLADLSSDPGGRGGGVIAVEHSGDPAIPFAISFGKTAQTCNLLAVADEDGYVGLYDTRRRLPSASSSLEKSAETRVCDWVAHNNAVFDVCWIKEGSQILTASGDQTVKIWSVGNRKCIGVLSGHTGSVKSLSCHSSNPELIVSGSRDGSFALWDLRCDPKSPNSHGETCLTDNTKSLNKVVLHVRSSAVVREAHSPILRSRTRSRAKAASTSITSVLYLKDGVSIATSGAADNVVKIWDTRNLKVPFSNKNSQAGAQPLLKSGQSLNKHTGLLSLKEGVKHGISCLSQDSYGAYIAASCMDNRIYLYSVLHVNKGPIKVYTGSKIESFFVKSAISPDGTHILGGSSDGSVYLWQVDQPESAPIVLKGHEGEATSVDWCASEVGKIATSSDDSTVRVWSTMKMDCTNVSSPTVIRKRITAPSTEYRRSITHEPATTSRDGVVCTSGDGELQSGCHSPLQPRALHFGTPESSKKRALALFEEEALDSRKSPEAQTNSPSSVLSPPPSLKRRTIRDYFASAAS</sequence>
<evidence type="ECO:0000256" key="4">
    <source>
        <dbReference type="ARBA" id="ARBA00022786"/>
    </source>
</evidence>
<comment type="similarity">
    <text evidence="5">Belongs to the WD repeat cdt2 family.</text>
</comment>
<dbReference type="Pfam" id="PF00400">
    <property type="entry name" value="WD40"/>
    <property type="match status" value="6"/>
</dbReference>
<dbReference type="PRINTS" id="PR00320">
    <property type="entry name" value="GPROTEINBRPT"/>
</dbReference>
<dbReference type="PANTHER" id="PTHR22852:SF0">
    <property type="entry name" value="DENTICLELESS PROTEIN HOMOLOG"/>
    <property type="match status" value="1"/>
</dbReference>
<dbReference type="PANTHER" id="PTHR22852">
    <property type="entry name" value="LETHAL 2 DENTICLELESS PROTEIN RETINOIC ACID-REGULATED NUCLEAR MATRIX-ASSOCIATED PROTEIN"/>
    <property type="match status" value="1"/>
</dbReference>
<dbReference type="STRING" id="4577.A0A1D6GK03"/>
<accession>A0A1D6GK03</accession>
<dbReference type="GO" id="GO:0051301">
    <property type="term" value="P:cell division"/>
    <property type="evidence" value="ECO:0007669"/>
    <property type="project" value="UniProtKB-KW"/>
</dbReference>
<keyword evidence="7" id="KW-0132">Cell division</keyword>
<name>A0A1D6GK03_MAIZE</name>
<dbReference type="SUPFAM" id="SSF50978">
    <property type="entry name" value="WD40 repeat-like"/>
    <property type="match status" value="1"/>
</dbReference>
<comment type="pathway">
    <text evidence="1">Protein modification; protein ubiquitination.</text>
</comment>
<dbReference type="EMBL" id="CM000781">
    <property type="protein sequence ID" value="AQK63688.1"/>
    <property type="molecule type" value="Genomic_DNA"/>
</dbReference>
<keyword evidence="3" id="KW-0677">Repeat</keyword>
<organism evidence="7">
    <name type="scientific">Zea mays</name>
    <name type="common">Maize</name>
    <dbReference type="NCBI Taxonomy" id="4577"/>
    <lineage>
        <taxon>Eukaryota</taxon>
        <taxon>Viridiplantae</taxon>
        <taxon>Streptophyta</taxon>
        <taxon>Embryophyta</taxon>
        <taxon>Tracheophyta</taxon>
        <taxon>Spermatophyta</taxon>
        <taxon>Magnoliopsida</taxon>
        <taxon>Liliopsida</taxon>
        <taxon>Poales</taxon>
        <taxon>Poaceae</taxon>
        <taxon>PACMAD clade</taxon>
        <taxon>Panicoideae</taxon>
        <taxon>Andropogonodae</taxon>
        <taxon>Andropogoneae</taxon>
        <taxon>Tripsacinae</taxon>
        <taxon>Zea</taxon>
    </lineage>
</organism>
<dbReference type="OMA" id="DSRVHTY"/>
<evidence type="ECO:0000256" key="6">
    <source>
        <dbReference type="SAM" id="MobiDB-lite"/>
    </source>
</evidence>
<proteinExistence type="inferred from homology"/>
<keyword evidence="4" id="KW-0833">Ubl conjugation pathway</keyword>
<dbReference type="InterPro" id="IPR036322">
    <property type="entry name" value="WD40_repeat_dom_sf"/>
</dbReference>
<dbReference type="ExpressionAtlas" id="A0A1D6GK03">
    <property type="expression patterns" value="baseline and differential"/>
</dbReference>
<evidence type="ECO:0000256" key="1">
    <source>
        <dbReference type="ARBA" id="ARBA00004906"/>
    </source>
</evidence>
<evidence type="ECO:0000256" key="2">
    <source>
        <dbReference type="ARBA" id="ARBA00022574"/>
    </source>
</evidence>
<keyword evidence="2" id="KW-0853">WD repeat</keyword>
<gene>
    <name evidence="7" type="ORF">ZEAMMB73_Zm00001d013495</name>
</gene>
<dbReference type="PROSITE" id="PS50294">
    <property type="entry name" value="WD_REPEATS_REGION"/>
    <property type="match status" value="3"/>
</dbReference>
<evidence type="ECO:0000313" key="7">
    <source>
        <dbReference type="EMBL" id="AQK63688.1"/>
    </source>
</evidence>
<dbReference type="InterPro" id="IPR051865">
    <property type="entry name" value="WD-repeat_CDT2_adapter"/>
</dbReference>
<dbReference type="InterPro" id="IPR015943">
    <property type="entry name" value="WD40/YVTN_repeat-like_dom_sf"/>
</dbReference>
<dbReference type="PROSITE" id="PS00678">
    <property type="entry name" value="WD_REPEATS_1"/>
    <property type="match status" value="1"/>
</dbReference>
<evidence type="ECO:0000256" key="5">
    <source>
        <dbReference type="ARBA" id="ARBA00038344"/>
    </source>
</evidence>
<dbReference type="SMR" id="A0A1D6GK03"/>
<reference evidence="7" key="1">
    <citation type="submission" date="2015-12" db="EMBL/GenBank/DDBJ databases">
        <title>Update maize B73 reference genome by single molecule sequencing technologies.</title>
        <authorList>
            <consortium name="Maize Genome Sequencing Project"/>
            <person name="Ware D."/>
        </authorList>
    </citation>
    <scope>NUCLEOTIDE SEQUENCE</scope>
    <source>
        <tissue evidence="7">Seedling</tissue>
    </source>
</reference>
<dbReference type="PROSITE" id="PS50082">
    <property type="entry name" value="WD_REPEATS_2"/>
    <property type="match status" value="4"/>
</dbReference>
<keyword evidence="7" id="KW-0131">Cell cycle</keyword>
<feature type="region of interest" description="Disordered" evidence="6">
    <location>
        <begin position="514"/>
        <end position="554"/>
    </location>
</feature>
<protein>
    <submittedName>
        <fullName evidence="7">Cell division cycle protein cdt2</fullName>
    </submittedName>
</protein>
<dbReference type="SMART" id="SM00320">
    <property type="entry name" value="WD40"/>
    <property type="match status" value="7"/>
</dbReference>
<evidence type="ECO:0000256" key="3">
    <source>
        <dbReference type="ARBA" id="ARBA00022737"/>
    </source>
</evidence>
<dbReference type="InterPro" id="IPR001680">
    <property type="entry name" value="WD40_rpt"/>
</dbReference>
<dbReference type="Gene3D" id="2.130.10.10">
    <property type="entry name" value="YVTN repeat-like/Quinoprotein amine dehydrogenase"/>
    <property type="match status" value="3"/>
</dbReference>
<dbReference type="InterPro" id="IPR019775">
    <property type="entry name" value="WD40_repeat_CS"/>
</dbReference>
<dbReference type="InterPro" id="IPR020472">
    <property type="entry name" value="WD40_PAC1"/>
</dbReference>
<dbReference type="AlphaFoldDB" id="A0A1D6GK03"/>